<evidence type="ECO:0000313" key="1">
    <source>
        <dbReference type="EMBL" id="NMO01818.1"/>
    </source>
</evidence>
<reference evidence="1 2" key="1">
    <citation type="submission" date="2020-04" db="EMBL/GenBank/DDBJ databases">
        <title>Gordonia sp. nov. TBRC 11910.</title>
        <authorList>
            <person name="Suriyachadkun C."/>
        </authorList>
    </citation>
    <scope>NUCLEOTIDE SEQUENCE [LARGE SCALE GENOMIC DNA]</scope>
    <source>
        <strain evidence="1 2">TBRC 11910</strain>
    </source>
</reference>
<dbReference type="AlphaFoldDB" id="A0A848L2D9"/>
<protein>
    <submittedName>
        <fullName evidence="1">Uncharacterized protein</fullName>
    </submittedName>
</protein>
<gene>
    <name evidence="1" type="ORF">HH308_11405</name>
</gene>
<sequence>MSEIDRDDAIASLGLVSRLVFRIDAMAVLGRVNALPQGERGDGAVQTRVDTLVAKGRTIR</sequence>
<proteinExistence type="predicted"/>
<evidence type="ECO:0000313" key="2">
    <source>
        <dbReference type="Proteomes" id="UP000550729"/>
    </source>
</evidence>
<organism evidence="1 2">
    <name type="scientific">Gordonia asplenii</name>
    <dbReference type="NCBI Taxonomy" id="2725283"/>
    <lineage>
        <taxon>Bacteria</taxon>
        <taxon>Bacillati</taxon>
        <taxon>Actinomycetota</taxon>
        <taxon>Actinomycetes</taxon>
        <taxon>Mycobacteriales</taxon>
        <taxon>Gordoniaceae</taxon>
        <taxon>Gordonia</taxon>
    </lineage>
</organism>
<dbReference type="EMBL" id="JABBNB010000010">
    <property type="protein sequence ID" value="NMO01818.1"/>
    <property type="molecule type" value="Genomic_DNA"/>
</dbReference>
<dbReference type="Proteomes" id="UP000550729">
    <property type="component" value="Unassembled WGS sequence"/>
</dbReference>
<dbReference type="RefSeq" id="WP_170194328.1">
    <property type="nucleotide sequence ID" value="NZ_JABBNB010000010.1"/>
</dbReference>
<name>A0A848L2D9_9ACTN</name>
<keyword evidence="2" id="KW-1185">Reference proteome</keyword>
<accession>A0A848L2D9</accession>
<comment type="caution">
    <text evidence="1">The sequence shown here is derived from an EMBL/GenBank/DDBJ whole genome shotgun (WGS) entry which is preliminary data.</text>
</comment>